<evidence type="ECO:0000313" key="3">
    <source>
        <dbReference type="Proteomes" id="UP001500936"/>
    </source>
</evidence>
<dbReference type="Gene3D" id="3.40.630.30">
    <property type="match status" value="1"/>
</dbReference>
<dbReference type="Pfam" id="PF00583">
    <property type="entry name" value="Acetyltransf_1"/>
    <property type="match status" value="1"/>
</dbReference>
<evidence type="ECO:0000259" key="1">
    <source>
        <dbReference type="PROSITE" id="PS51186"/>
    </source>
</evidence>
<proteinExistence type="predicted"/>
<gene>
    <name evidence="2" type="ORF">GCM10023187_09780</name>
</gene>
<dbReference type="Proteomes" id="UP001500936">
    <property type="component" value="Unassembled WGS sequence"/>
</dbReference>
<comment type="caution">
    <text evidence="2">The sequence shown here is derived from an EMBL/GenBank/DDBJ whole genome shotgun (WGS) entry which is preliminary data.</text>
</comment>
<dbReference type="PROSITE" id="PS51186">
    <property type="entry name" value="GNAT"/>
    <property type="match status" value="1"/>
</dbReference>
<protein>
    <recommendedName>
        <fullName evidence="1">N-acetyltransferase domain-containing protein</fullName>
    </recommendedName>
</protein>
<sequence length="185" mass="21314">MIRYTTVTTEADLQQILDLQQQNLSKTVSPEQQKEQGFVTVIHTLPLLQQMNAAAPQIIAKDGDQLAGYALVMPTSFRSMIPVLQPMFDLLDTLVYDGQQVGCYPYYVMGQICVAEKYRGQGLFDGLYQYHRERLSGDYAMCITEVATRNTRSMRAHQRVGFQSIAEYEDETDRWSVVVWDWRRN</sequence>
<dbReference type="InterPro" id="IPR016181">
    <property type="entry name" value="Acyl_CoA_acyltransferase"/>
</dbReference>
<feature type="domain" description="N-acetyltransferase" evidence="1">
    <location>
        <begin position="2"/>
        <end position="185"/>
    </location>
</feature>
<reference evidence="3" key="1">
    <citation type="journal article" date="2019" name="Int. J. Syst. Evol. Microbiol.">
        <title>The Global Catalogue of Microorganisms (GCM) 10K type strain sequencing project: providing services to taxonomists for standard genome sequencing and annotation.</title>
        <authorList>
            <consortium name="The Broad Institute Genomics Platform"/>
            <consortium name="The Broad Institute Genome Sequencing Center for Infectious Disease"/>
            <person name="Wu L."/>
            <person name="Ma J."/>
        </authorList>
    </citation>
    <scope>NUCLEOTIDE SEQUENCE [LARGE SCALE GENOMIC DNA]</scope>
    <source>
        <strain evidence="3">JCM 17925</strain>
    </source>
</reference>
<evidence type="ECO:0000313" key="2">
    <source>
        <dbReference type="EMBL" id="GAA4398799.1"/>
    </source>
</evidence>
<dbReference type="InterPro" id="IPR000182">
    <property type="entry name" value="GNAT_dom"/>
</dbReference>
<organism evidence="2 3">
    <name type="scientific">Nibrella viscosa</name>
    <dbReference type="NCBI Taxonomy" id="1084524"/>
    <lineage>
        <taxon>Bacteria</taxon>
        <taxon>Pseudomonadati</taxon>
        <taxon>Bacteroidota</taxon>
        <taxon>Cytophagia</taxon>
        <taxon>Cytophagales</taxon>
        <taxon>Spirosomataceae</taxon>
        <taxon>Nibrella</taxon>
    </lineage>
</organism>
<dbReference type="SUPFAM" id="SSF55729">
    <property type="entry name" value="Acyl-CoA N-acyltransferases (Nat)"/>
    <property type="match status" value="1"/>
</dbReference>
<accession>A0ABP8K0E9</accession>
<keyword evidence="3" id="KW-1185">Reference proteome</keyword>
<dbReference type="EMBL" id="BAABHB010000002">
    <property type="protein sequence ID" value="GAA4398799.1"/>
    <property type="molecule type" value="Genomic_DNA"/>
</dbReference>
<dbReference type="RefSeq" id="WP_345264526.1">
    <property type="nucleotide sequence ID" value="NZ_BAABHB010000002.1"/>
</dbReference>
<name>A0ABP8K0E9_9BACT</name>